<dbReference type="CDD" id="cd02696">
    <property type="entry name" value="MurNAc-LAA"/>
    <property type="match status" value="1"/>
</dbReference>
<gene>
    <name evidence="4" type="ORF">FYJ39_10135</name>
</gene>
<evidence type="ECO:0000259" key="3">
    <source>
        <dbReference type="SMART" id="SM00646"/>
    </source>
</evidence>
<evidence type="ECO:0000256" key="2">
    <source>
        <dbReference type="SAM" id="Phobius"/>
    </source>
</evidence>
<dbReference type="GO" id="GO:0030288">
    <property type="term" value="C:outer membrane-bounded periplasmic space"/>
    <property type="evidence" value="ECO:0007669"/>
    <property type="project" value="TreeGrafter"/>
</dbReference>
<keyword evidence="5" id="KW-1185">Reference proteome</keyword>
<dbReference type="SUPFAM" id="SSF53187">
    <property type="entry name" value="Zn-dependent exopeptidases"/>
    <property type="match status" value="1"/>
</dbReference>
<name>A0A7X2TDG6_9CLOT</name>
<reference evidence="4 5" key="1">
    <citation type="submission" date="2019-08" db="EMBL/GenBank/DDBJ databases">
        <title>In-depth cultivation of the pig gut microbiome towards novel bacterial diversity and tailored functional studies.</title>
        <authorList>
            <person name="Wylensek D."/>
            <person name="Hitch T.C.A."/>
            <person name="Clavel T."/>
        </authorList>
    </citation>
    <scope>NUCLEOTIDE SEQUENCE [LARGE SCALE GENOMIC DNA]</scope>
    <source>
        <strain evidence="4 5">WCA-389-WT-23D1</strain>
    </source>
</reference>
<keyword evidence="1" id="KW-0378">Hydrolase</keyword>
<keyword evidence="2" id="KW-1133">Transmembrane helix</keyword>
<dbReference type="EMBL" id="VUMD01000008">
    <property type="protein sequence ID" value="MSS36926.1"/>
    <property type="molecule type" value="Genomic_DNA"/>
</dbReference>
<dbReference type="GO" id="GO:0008745">
    <property type="term" value="F:N-acetylmuramoyl-L-alanine amidase activity"/>
    <property type="evidence" value="ECO:0007669"/>
    <property type="project" value="InterPro"/>
</dbReference>
<dbReference type="Pfam" id="PF01520">
    <property type="entry name" value="Amidase_3"/>
    <property type="match status" value="1"/>
</dbReference>
<dbReference type="PANTHER" id="PTHR30404">
    <property type="entry name" value="N-ACETYLMURAMOYL-L-ALANINE AMIDASE"/>
    <property type="match status" value="1"/>
</dbReference>
<dbReference type="InterPro" id="IPR002508">
    <property type="entry name" value="MurNAc-LAA_cat"/>
</dbReference>
<keyword evidence="2" id="KW-0812">Transmembrane</keyword>
<proteinExistence type="predicted"/>
<accession>A0A7X2TDG6</accession>
<dbReference type="RefSeq" id="WP_154472373.1">
    <property type="nucleotide sequence ID" value="NZ_DBEWUL010000123.1"/>
</dbReference>
<feature type="domain" description="MurNAc-LAA" evidence="3">
    <location>
        <begin position="115"/>
        <end position="227"/>
    </location>
</feature>
<dbReference type="SMART" id="SM00646">
    <property type="entry name" value="Ami_3"/>
    <property type="match status" value="1"/>
</dbReference>
<dbReference type="Gene3D" id="3.40.630.40">
    <property type="entry name" value="Zn-dependent exopeptidases"/>
    <property type="match status" value="1"/>
</dbReference>
<protein>
    <submittedName>
        <fullName evidence="4">N-acetylmuramoyl-L-alanine amidase</fullName>
    </submittedName>
</protein>
<dbReference type="Proteomes" id="UP000429958">
    <property type="component" value="Unassembled WGS sequence"/>
</dbReference>
<evidence type="ECO:0000313" key="4">
    <source>
        <dbReference type="EMBL" id="MSS36926.1"/>
    </source>
</evidence>
<keyword evidence="2" id="KW-0472">Membrane</keyword>
<evidence type="ECO:0000256" key="1">
    <source>
        <dbReference type="ARBA" id="ARBA00022801"/>
    </source>
</evidence>
<evidence type="ECO:0000313" key="5">
    <source>
        <dbReference type="Proteomes" id="UP000429958"/>
    </source>
</evidence>
<dbReference type="PANTHER" id="PTHR30404:SF0">
    <property type="entry name" value="N-ACETYLMURAMOYL-L-ALANINE AMIDASE AMIC"/>
    <property type="match status" value="1"/>
</dbReference>
<organism evidence="4 5">
    <name type="scientific">Clostridium porci</name>
    <dbReference type="NCBI Taxonomy" id="2605778"/>
    <lineage>
        <taxon>Bacteria</taxon>
        <taxon>Bacillati</taxon>
        <taxon>Bacillota</taxon>
        <taxon>Clostridia</taxon>
        <taxon>Eubacteriales</taxon>
        <taxon>Clostridiaceae</taxon>
        <taxon>Clostridium</taxon>
    </lineage>
</organism>
<feature type="transmembrane region" description="Helical" evidence="2">
    <location>
        <begin position="6"/>
        <end position="31"/>
    </location>
</feature>
<dbReference type="InterPro" id="IPR050695">
    <property type="entry name" value="N-acetylmuramoyl_amidase_3"/>
</dbReference>
<dbReference type="AlphaFoldDB" id="A0A7X2TDG6"/>
<sequence length="243" mass="27275">MKQSAWQTIMGIVLLGIVALISWQTGTLVTVQTQGAKADRKQPVVVIDAGHGGNDPGKVGIDGQLEKDINLKIAKRLKAYLEASDVKVILTRDRDVGLHGSGGSYKKMADMRKRCDIITEAAPDLVVSIHQNSYHEEYVSGGQVFYYKNSQKGKLLAELLQKRFDYVMGDANRRMAKSNDNYYLLLHVKEPIVIVECGFLSNYKEAAQLEQEDYQDKLAWTIHIGIMEYLNTVTQINQTIQKN</sequence>
<dbReference type="GO" id="GO:0009253">
    <property type="term" value="P:peptidoglycan catabolic process"/>
    <property type="evidence" value="ECO:0007669"/>
    <property type="project" value="InterPro"/>
</dbReference>
<comment type="caution">
    <text evidence="4">The sequence shown here is derived from an EMBL/GenBank/DDBJ whole genome shotgun (WGS) entry which is preliminary data.</text>
</comment>